<accession>A0A8A1LI01</accession>
<organism evidence="2 3">
    <name type="scientific">Ajellomyces capsulatus (strain H88)</name>
    <name type="common">Darling's disease fungus</name>
    <name type="synonym">Histoplasma capsulatum</name>
    <dbReference type="NCBI Taxonomy" id="544711"/>
    <lineage>
        <taxon>Eukaryota</taxon>
        <taxon>Fungi</taxon>
        <taxon>Dikarya</taxon>
        <taxon>Ascomycota</taxon>
        <taxon>Pezizomycotina</taxon>
        <taxon>Eurotiomycetes</taxon>
        <taxon>Eurotiomycetidae</taxon>
        <taxon>Onygenales</taxon>
        <taxon>Ajellomycetaceae</taxon>
        <taxon>Histoplasma</taxon>
    </lineage>
</organism>
<keyword evidence="1" id="KW-0472">Membrane</keyword>
<feature type="transmembrane region" description="Helical" evidence="1">
    <location>
        <begin position="41"/>
        <end position="60"/>
    </location>
</feature>
<dbReference type="VEuPathDB" id="FungiDB:I7I53_07872"/>
<name>A0A8A1LI01_AJEC8</name>
<dbReference type="AlphaFoldDB" id="A0A8A1LI01"/>
<evidence type="ECO:0000313" key="3">
    <source>
        <dbReference type="Proteomes" id="UP000663419"/>
    </source>
</evidence>
<dbReference type="Proteomes" id="UP000663419">
    <property type="component" value="Chromosome 2"/>
</dbReference>
<keyword evidence="1" id="KW-0812">Transmembrane</keyword>
<dbReference type="EMBL" id="CP069103">
    <property type="protein sequence ID" value="QSS52283.1"/>
    <property type="molecule type" value="Genomic_DNA"/>
</dbReference>
<feature type="transmembrane region" description="Helical" evidence="1">
    <location>
        <begin position="12"/>
        <end position="29"/>
    </location>
</feature>
<sequence length="62" mass="7385">MSPGLLPIAKSYIILSYIAISYIYLYLDIYPYRPPYRHRYLPIQIISTFLSAMISAYPRFYI</sequence>
<evidence type="ECO:0000256" key="1">
    <source>
        <dbReference type="SAM" id="Phobius"/>
    </source>
</evidence>
<proteinExistence type="predicted"/>
<protein>
    <submittedName>
        <fullName evidence="2">Uncharacterized protein</fullName>
    </submittedName>
</protein>
<evidence type="ECO:0000313" key="2">
    <source>
        <dbReference type="EMBL" id="QSS52283.1"/>
    </source>
</evidence>
<keyword evidence="1" id="KW-1133">Transmembrane helix</keyword>
<reference evidence="2" key="1">
    <citation type="submission" date="2021-01" db="EMBL/GenBank/DDBJ databases">
        <title>Chromosome-level genome assembly of a human fungal pathogen reveals clustering of transcriptionally co-regulated genes.</title>
        <authorList>
            <person name="Voorhies M."/>
            <person name="Cohen S."/>
            <person name="Shea T.P."/>
            <person name="Petrus S."/>
            <person name="Munoz J.F."/>
            <person name="Poplawski S."/>
            <person name="Goldman W.E."/>
            <person name="Michael T."/>
            <person name="Cuomo C.A."/>
            <person name="Sil A."/>
            <person name="Beyhan S."/>
        </authorList>
    </citation>
    <scope>NUCLEOTIDE SEQUENCE</scope>
    <source>
        <strain evidence="2">H88</strain>
    </source>
</reference>
<gene>
    <name evidence="2" type="ORF">I7I53_07872</name>
</gene>